<protein>
    <recommendedName>
        <fullName evidence="4">Metal-dependent hydrolase</fullName>
    </recommendedName>
</protein>
<evidence type="ECO:0000313" key="3">
    <source>
        <dbReference type="Proteomes" id="UP001162834"/>
    </source>
</evidence>
<dbReference type="EMBL" id="CP087164">
    <property type="protein sequence ID" value="UGS36118.1"/>
    <property type="molecule type" value="Genomic_DNA"/>
</dbReference>
<evidence type="ECO:0000256" key="1">
    <source>
        <dbReference type="SAM" id="MobiDB-lite"/>
    </source>
</evidence>
<reference evidence="2" key="1">
    <citation type="journal article" date="2022" name="Int. J. Syst. Evol. Microbiol.">
        <title>Pseudomonas aegrilactucae sp. nov. and Pseudomonas morbosilactucae sp. nov., pathogens causing bacterial rot of lettuce in Japan.</title>
        <authorList>
            <person name="Sawada H."/>
            <person name="Fujikawa T."/>
            <person name="Satou M."/>
        </authorList>
    </citation>
    <scope>NUCLEOTIDE SEQUENCE</scope>
    <source>
        <strain evidence="2">0166_1</strain>
    </source>
</reference>
<keyword evidence="3" id="KW-1185">Reference proteome</keyword>
<dbReference type="KEGG" id="sbae:DSM104329_02518"/>
<sequence length="55" mass="5875">MRVATHPGGFHADDVFAIAALGLAAGPLEIARKRDEAPGLRQRGESASDHHRTRS</sequence>
<evidence type="ECO:0008006" key="4">
    <source>
        <dbReference type="Google" id="ProtNLM"/>
    </source>
</evidence>
<organism evidence="2 3">
    <name type="scientific">Capillimicrobium parvum</name>
    <dbReference type="NCBI Taxonomy" id="2884022"/>
    <lineage>
        <taxon>Bacteria</taxon>
        <taxon>Bacillati</taxon>
        <taxon>Actinomycetota</taxon>
        <taxon>Thermoleophilia</taxon>
        <taxon>Solirubrobacterales</taxon>
        <taxon>Capillimicrobiaceae</taxon>
        <taxon>Capillimicrobium</taxon>
    </lineage>
</organism>
<name>A0A9E7C166_9ACTN</name>
<feature type="region of interest" description="Disordered" evidence="1">
    <location>
        <begin position="32"/>
        <end position="55"/>
    </location>
</feature>
<evidence type="ECO:0000313" key="2">
    <source>
        <dbReference type="EMBL" id="UGS36118.1"/>
    </source>
</evidence>
<dbReference type="AlphaFoldDB" id="A0A9E7C166"/>
<gene>
    <name evidence="2" type="ORF">DSM104329_02518</name>
</gene>
<dbReference type="RefSeq" id="WP_259315796.1">
    <property type="nucleotide sequence ID" value="NZ_CP087164.1"/>
</dbReference>
<proteinExistence type="predicted"/>
<accession>A0A9E7C166</accession>
<dbReference type="Proteomes" id="UP001162834">
    <property type="component" value="Chromosome"/>
</dbReference>